<evidence type="ECO:0000256" key="2">
    <source>
        <dbReference type="ARBA" id="ARBA00022670"/>
    </source>
</evidence>
<dbReference type="PANTHER" id="PTHR47053">
    <property type="entry name" value="MUREIN DD-ENDOPEPTIDASE MEPH-RELATED"/>
    <property type="match status" value="1"/>
</dbReference>
<dbReference type="GO" id="GO:0008234">
    <property type="term" value="F:cysteine-type peptidase activity"/>
    <property type="evidence" value="ECO:0007669"/>
    <property type="project" value="UniProtKB-KW"/>
</dbReference>
<keyword evidence="5" id="KW-0732">Signal</keyword>
<dbReference type="PROSITE" id="PS51935">
    <property type="entry name" value="NLPC_P60"/>
    <property type="match status" value="1"/>
</dbReference>
<dbReference type="AlphaFoldDB" id="A0A261SFP5"/>
<evidence type="ECO:0000256" key="3">
    <source>
        <dbReference type="ARBA" id="ARBA00022801"/>
    </source>
</evidence>
<reference evidence="8 9" key="1">
    <citation type="submission" date="2017-05" db="EMBL/GenBank/DDBJ databases">
        <title>Complete and WGS of Bordetella genogroups.</title>
        <authorList>
            <person name="Spilker T."/>
            <person name="Lipuma J."/>
        </authorList>
    </citation>
    <scope>NUCLEOTIDE SEQUENCE [LARGE SCALE GENOMIC DNA]</scope>
    <source>
        <strain evidence="8 9">AU9795</strain>
    </source>
</reference>
<keyword evidence="4" id="KW-0788">Thiol protease</keyword>
<keyword evidence="3" id="KW-0378">Hydrolase</keyword>
<dbReference type="Proteomes" id="UP000216354">
    <property type="component" value="Unassembled WGS sequence"/>
</dbReference>
<dbReference type="Pfam" id="PF00877">
    <property type="entry name" value="NLPC_P60"/>
    <property type="match status" value="1"/>
</dbReference>
<dbReference type="InterPro" id="IPR000064">
    <property type="entry name" value="NLP_P60_dom"/>
</dbReference>
<feature type="domain" description="NlpC/P60" evidence="6">
    <location>
        <begin position="59"/>
        <end position="183"/>
    </location>
</feature>
<reference evidence="7 10" key="2">
    <citation type="submission" date="2017-05" db="EMBL/GenBank/DDBJ databases">
        <title>Complete and WGS of Bordetella genogroups.</title>
        <authorList>
            <person name="Spilker T."/>
            <person name="LiPuma J."/>
        </authorList>
    </citation>
    <scope>NUCLEOTIDE SEQUENCE [LARGE SCALE GENOMIC DNA]</scope>
    <source>
        <strain evidence="7 10">AU17610</strain>
    </source>
</reference>
<name>A0A261SFP5_9BORD</name>
<protein>
    <submittedName>
        <fullName evidence="7">NlpC/P60 family protein 2</fullName>
    </submittedName>
</protein>
<accession>A0A261SFP5</accession>
<evidence type="ECO:0000256" key="4">
    <source>
        <dbReference type="ARBA" id="ARBA00022807"/>
    </source>
</evidence>
<sequence length="199" mass="21352">MTPPTREVRRQSSVLSAFISAPLLALCLTTFSGAAHASLHPAARASLSGLALANETTVPTLRDRVVQAGLEAIGTPYSWGGDDPDGFDCSGLTLFVYREIAGLELPRTSRAQRTAGKNVARARLKPGDLVFFATRGRGVTSHVGIYIGQGQFVHAPSRGSQVRVDRLDNTYWSKRYLGARAYLDERAPDAPLLAAASTR</sequence>
<dbReference type="SUPFAM" id="SSF54001">
    <property type="entry name" value="Cysteine proteinases"/>
    <property type="match status" value="1"/>
</dbReference>
<dbReference type="EMBL" id="NEVR01000004">
    <property type="protein sequence ID" value="OZI58426.1"/>
    <property type="molecule type" value="Genomic_DNA"/>
</dbReference>
<organism evidence="7 10">
    <name type="scientific">Bordetella genomosp. 1</name>
    <dbReference type="NCBI Taxonomy" id="1395607"/>
    <lineage>
        <taxon>Bacteria</taxon>
        <taxon>Pseudomonadati</taxon>
        <taxon>Pseudomonadota</taxon>
        <taxon>Betaproteobacteria</taxon>
        <taxon>Burkholderiales</taxon>
        <taxon>Alcaligenaceae</taxon>
        <taxon>Bordetella</taxon>
    </lineage>
</organism>
<evidence type="ECO:0000256" key="5">
    <source>
        <dbReference type="SAM" id="SignalP"/>
    </source>
</evidence>
<comment type="similarity">
    <text evidence="1">Belongs to the peptidase C40 family.</text>
</comment>
<evidence type="ECO:0000259" key="6">
    <source>
        <dbReference type="PROSITE" id="PS51935"/>
    </source>
</evidence>
<dbReference type="PANTHER" id="PTHR47053:SF1">
    <property type="entry name" value="MUREIN DD-ENDOPEPTIDASE MEPH-RELATED"/>
    <property type="match status" value="1"/>
</dbReference>
<dbReference type="Gene3D" id="3.90.1720.10">
    <property type="entry name" value="endopeptidase domain like (from Nostoc punctiforme)"/>
    <property type="match status" value="1"/>
</dbReference>
<feature type="chain" id="PRO_5012763132" evidence="5">
    <location>
        <begin position="38"/>
        <end position="199"/>
    </location>
</feature>
<comment type="caution">
    <text evidence="7">The sequence shown here is derived from an EMBL/GenBank/DDBJ whole genome shotgun (WGS) entry which is preliminary data.</text>
</comment>
<evidence type="ECO:0000256" key="1">
    <source>
        <dbReference type="ARBA" id="ARBA00007074"/>
    </source>
</evidence>
<dbReference type="InterPro" id="IPR051202">
    <property type="entry name" value="Peptidase_C40"/>
</dbReference>
<evidence type="ECO:0000313" key="9">
    <source>
        <dbReference type="Proteomes" id="UP000216354"/>
    </source>
</evidence>
<dbReference type="RefSeq" id="WP_094826571.1">
    <property type="nucleotide sequence ID" value="NZ_NEVL01000003.1"/>
</dbReference>
<proteinExistence type="inferred from homology"/>
<keyword evidence="9" id="KW-1185">Reference proteome</keyword>
<dbReference type="GO" id="GO:0006508">
    <property type="term" value="P:proteolysis"/>
    <property type="evidence" value="ECO:0007669"/>
    <property type="project" value="UniProtKB-KW"/>
</dbReference>
<keyword evidence="2" id="KW-0645">Protease</keyword>
<feature type="signal peptide" evidence="5">
    <location>
        <begin position="1"/>
        <end position="37"/>
    </location>
</feature>
<dbReference type="Proteomes" id="UP000217005">
    <property type="component" value="Unassembled WGS sequence"/>
</dbReference>
<evidence type="ECO:0000313" key="10">
    <source>
        <dbReference type="Proteomes" id="UP000217005"/>
    </source>
</evidence>
<gene>
    <name evidence="8" type="ORF">CAL27_17145</name>
    <name evidence="7" type="ORF">CEG14_11940</name>
</gene>
<dbReference type="EMBL" id="NEVL01000003">
    <property type="protein sequence ID" value="OZI35762.1"/>
    <property type="molecule type" value="Genomic_DNA"/>
</dbReference>
<dbReference type="InterPro" id="IPR038765">
    <property type="entry name" value="Papain-like_cys_pep_sf"/>
</dbReference>
<dbReference type="OrthoDB" id="9807055at2"/>
<evidence type="ECO:0000313" key="7">
    <source>
        <dbReference type="EMBL" id="OZI35762.1"/>
    </source>
</evidence>
<evidence type="ECO:0000313" key="8">
    <source>
        <dbReference type="EMBL" id="OZI58426.1"/>
    </source>
</evidence>